<comment type="caution">
    <text evidence="2">The sequence shown here is derived from an EMBL/GenBank/DDBJ whole genome shotgun (WGS) entry which is preliminary data.</text>
</comment>
<dbReference type="PANTHER" id="PTHR21525:SF9">
    <property type="entry name" value="CHANNEL_COLICIN DOMAIN-CONTAINING PROTEIN"/>
    <property type="match status" value="1"/>
</dbReference>
<feature type="region of interest" description="Disordered" evidence="1">
    <location>
        <begin position="1"/>
        <end position="27"/>
    </location>
</feature>
<evidence type="ECO:0000313" key="3">
    <source>
        <dbReference type="Proteomes" id="UP001617213"/>
    </source>
</evidence>
<protein>
    <recommendedName>
        <fullName evidence="4">Tail tape measure protein</fullName>
    </recommendedName>
</protein>
<dbReference type="PANTHER" id="PTHR21525">
    <property type="entry name" value="MOTILE SPERM PROTEIN"/>
    <property type="match status" value="1"/>
</dbReference>
<proteinExistence type="predicted"/>
<evidence type="ECO:0000313" key="2">
    <source>
        <dbReference type="EMBL" id="MFJ2676913.1"/>
    </source>
</evidence>
<sequence>MMTATGANDRKGKGKGGGRAGRSLGRGMGVNLKGPAVLALIDAGFKAKDTYDNAETQDEKAEGYGAAAGSFAGTLAGAAAGAAIGSAVPVIGTIVGGLIGGWLGSMGGDALGGAVGKSMFGADESQKVMPVAGPLMMKDAGKDIPPVLGDIAKSFAPSRTGPLMLANPGQGALPAATGAVSPGDAARSMMLPQAADATAGPLAAAVVAKVQPAKVEAKVDIHAPITLTVQGDVKDPNEILAQLRPLMEQQQREIAQQLENRKLYDAPNI</sequence>
<evidence type="ECO:0008006" key="4">
    <source>
        <dbReference type="Google" id="ProtNLM"/>
    </source>
</evidence>
<dbReference type="RefSeq" id="WP_401379864.1">
    <property type="nucleotide sequence ID" value="NZ_JBIUWZ010000002.1"/>
</dbReference>
<gene>
    <name evidence="2" type="ORF">ACIOWJ_02240</name>
</gene>
<keyword evidence="3" id="KW-1185">Reference proteome</keyword>
<organism evidence="2 3">
    <name type="scientific">Pseudomonas sivasensis</name>
    <dbReference type="NCBI Taxonomy" id="1880678"/>
    <lineage>
        <taxon>Bacteria</taxon>
        <taxon>Pseudomonadati</taxon>
        <taxon>Pseudomonadota</taxon>
        <taxon>Gammaproteobacteria</taxon>
        <taxon>Pseudomonadales</taxon>
        <taxon>Pseudomonadaceae</taxon>
        <taxon>Pseudomonas</taxon>
    </lineage>
</organism>
<accession>A0ABW8DTJ3</accession>
<name>A0ABW8DTJ3_9PSED</name>
<dbReference type="Proteomes" id="UP001617213">
    <property type="component" value="Unassembled WGS sequence"/>
</dbReference>
<reference evidence="2 3" key="1">
    <citation type="submission" date="2024-10" db="EMBL/GenBank/DDBJ databases">
        <title>The Natural Products Discovery Center: Release of the First 8490 Sequenced Strains for Exploring Actinobacteria Biosynthetic Diversity.</title>
        <authorList>
            <person name="Kalkreuter E."/>
            <person name="Kautsar S.A."/>
            <person name="Yang D."/>
            <person name="Bader C.D."/>
            <person name="Teijaro C.N."/>
            <person name="Fluegel L."/>
            <person name="Davis C.M."/>
            <person name="Simpson J.R."/>
            <person name="Lauterbach L."/>
            <person name="Steele A.D."/>
            <person name="Gui C."/>
            <person name="Meng S."/>
            <person name="Li G."/>
            <person name="Viehrig K."/>
            <person name="Ye F."/>
            <person name="Su P."/>
            <person name="Kiefer A.F."/>
            <person name="Nichols A."/>
            <person name="Cepeda A.J."/>
            <person name="Yan W."/>
            <person name="Fan B."/>
            <person name="Jiang Y."/>
            <person name="Adhikari A."/>
            <person name="Zheng C.-J."/>
            <person name="Schuster L."/>
            <person name="Cowan T.M."/>
            <person name="Smanski M.J."/>
            <person name="Chevrette M.G."/>
            <person name="De Carvalho L.P.S."/>
            <person name="Shen B."/>
        </authorList>
    </citation>
    <scope>NUCLEOTIDE SEQUENCE [LARGE SCALE GENOMIC DNA]</scope>
    <source>
        <strain evidence="2 3">NPDC087581</strain>
    </source>
</reference>
<evidence type="ECO:0000256" key="1">
    <source>
        <dbReference type="SAM" id="MobiDB-lite"/>
    </source>
</evidence>
<dbReference type="EMBL" id="JBIUWZ010000002">
    <property type="protein sequence ID" value="MFJ2676913.1"/>
    <property type="molecule type" value="Genomic_DNA"/>
</dbReference>
<feature type="compositionally biased region" description="Gly residues" evidence="1">
    <location>
        <begin position="15"/>
        <end position="27"/>
    </location>
</feature>